<dbReference type="EMBL" id="JACEIK010002542">
    <property type="protein sequence ID" value="MCD9637702.1"/>
    <property type="molecule type" value="Genomic_DNA"/>
</dbReference>
<dbReference type="Pfam" id="PF10497">
    <property type="entry name" value="zf-4CXXC_R1"/>
    <property type="match status" value="1"/>
</dbReference>
<gene>
    <name evidence="12" type="primary">CDCA7L</name>
    <name evidence="12" type="ORF">HAX54_021139</name>
</gene>
<evidence type="ECO:0000256" key="1">
    <source>
        <dbReference type="ARBA" id="ARBA00004123"/>
    </source>
</evidence>
<evidence type="ECO:0000256" key="9">
    <source>
        <dbReference type="ARBA" id="ARBA00023242"/>
    </source>
</evidence>
<feature type="domain" description="Zinc-finger" evidence="11">
    <location>
        <begin position="147"/>
        <end position="243"/>
    </location>
</feature>
<keyword evidence="8" id="KW-0804">Transcription</keyword>
<keyword evidence="13" id="KW-1185">Reference proteome</keyword>
<dbReference type="PANTHER" id="PTHR31169">
    <property type="entry name" value="OS05G0300700 PROTEIN"/>
    <property type="match status" value="1"/>
</dbReference>
<evidence type="ECO:0000256" key="10">
    <source>
        <dbReference type="SAM" id="MobiDB-lite"/>
    </source>
</evidence>
<reference evidence="12 13" key="1">
    <citation type="journal article" date="2021" name="BMC Genomics">
        <title>Datura genome reveals duplications of psychoactive alkaloid biosynthetic genes and high mutation rate following tissue culture.</title>
        <authorList>
            <person name="Rajewski A."/>
            <person name="Carter-House D."/>
            <person name="Stajich J."/>
            <person name="Litt A."/>
        </authorList>
    </citation>
    <scope>NUCLEOTIDE SEQUENCE [LARGE SCALE GENOMIC DNA]</scope>
    <source>
        <strain evidence="12">AR-01</strain>
    </source>
</reference>
<name>A0ABS8UU62_DATST</name>
<keyword evidence="9" id="KW-0539">Nucleus</keyword>
<feature type="region of interest" description="Disordered" evidence="10">
    <location>
        <begin position="250"/>
        <end position="290"/>
    </location>
</feature>
<evidence type="ECO:0000313" key="13">
    <source>
        <dbReference type="Proteomes" id="UP000823775"/>
    </source>
</evidence>
<keyword evidence="6" id="KW-0832">Ubl conjugation</keyword>
<evidence type="ECO:0000256" key="7">
    <source>
        <dbReference type="ARBA" id="ARBA00023015"/>
    </source>
</evidence>
<evidence type="ECO:0000313" key="12">
    <source>
        <dbReference type="EMBL" id="MCD9637702.1"/>
    </source>
</evidence>
<accession>A0ABS8UU62</accession>
<dbReference type="InterPro" id="IPR018866">
    <property type="entry name" value="Znf-4CXXC_R1"/>
</dbReference>
<keyword evidence="3" id="KW-0963">Cytoplasm</keyword>
<keyword evidence="4" id="KW-1017">Isopeptide bond</keyword>
<evidence type="ECO:0000256" key="3">
    <source>
        <dbReference type="ARBA" id="ARBA00022490"/>
    </source>
</evidence>
<protein>
    <submittedName>
        <fullName evidence="12">Cell division cycle-associated 7-like protein</fullName>
    </submittedName>
</protein>
<dbReference type="Proteomes" id="UP000823775">
    <property type="component" value="Unassembled WGS sequence"/>
</dbReference>
<evidence type="ECO:0000256" key="8">
    <source>
        <dbReference type="ARBA" id="ARBA00023163"/>
    </source>
</evidence>
<dbReference type="InterPro" id="IPR040221">
    <property type="entry name" value="CDCA7/CDA7L"/>
</dbReference>
<evidence type="ECO:0000259" key="11">
    <source>
        <dbReference type="Pfam" id="PF10497"/>
    </source>
</evidence>
<feature type="region of interest" description="Disordered" evidence="10">
    <location>
        <begin position="49"/>
        <end position="82"/>
    </location>
</feature>
<proteinExistence type="predicted"/>
<dbReference type="PANTHER" id="PTHR31169:SF33">
    <property type="entry name" value="CELL DIVISION CYCLE-ASSOCIATED 7-LIKE PROTEIN"/>
    <property type="match status" value="1"/>
</dbReference>
<comment type="subcellular location">
    <subcellularLocation>
        <location evidence="2">Cytoplasm</location>
    </subcellularLocation>
    <subcellularLocation>
        <location evidence="1">Nucleus</location>
    </subcellularLocation>
</comment>
<sequence>MVKAGSKRGAGKEGGPDDGAAVYEKQRAERIKENKERLHKLGILELSKKLKTANAPPKKLTPRISRQALPNDPPRRSFRLKDKPPVSYKERKIPKTEKISTEDVEINIGEGENPEFYTEEHEKLLGDSQNAWILYVSGYDENGQRIYDPDNGKSCHQCRQKTLGEHTECSNCKLVQGQFCGDCLYMRYGENVIEANENANWICPVCRGICNCSRCRREKGYAPTGAIYRKVLRLGYKSVAHYLVKTRIRRDQEDRSSADSPSGKSIVPFTELANTLSTPQSDDNKTLKGGERTYFDHDDEYCDQEDVNGVKQ</sequence>
<evidence type="ECO:0000256" key="4">
    <source>
        <dbReference type="ARBA" id="ARBA00022499"/>
    </source>
</evidence>
<keyword evidence="7" id="KW-0805">Transcription regulation</keyword>
<evidence type="ECO:0000256" key="6">
    <source>
        <dbReference type="ARBA" id="ARBA00022843"/>
    </source>
</evidence>
<feature type="compositionally biased region" description="Polar residues" evidence="10">
    <location>
        <begin position="272"/>
        <end position="281"/>
    </location>
</feature>
<organism evidence="12 13">
    <name type="scientific">Datura stramonium</name>
    <name type="common">Jimsonweed</name>
    <name type="synonym">Common thornapple</name>
    <dbReference type="NCBI Taxonomy" id="4076"/>
    <lineage>
        <taxon>Eukaryota</taxon>
        <taxon>Viridiplantae</taxon>
        <taxon>Streptophyta</taxon>
        <taxon>Embryophyta</taxon>
        <taxon>Tracheophyta</taxon>
        <taxon>Spermatophyta</taxon>
        <taxon>Magnoliopsida</taxon>
        <taxon>eudicotyledons</taxon>
        <taxon>Gunneridae</taxon>
        <taxon>Pentapetalae</taxon>
        <taxon>asterids</taxon>
        <taxon>lamiids</taxon>
        <taxon>Solanales</taxon>
        <taxon>Solanaceae</taxon>
        <taxon>Solanoideae</taxon>
        <taxon>Datureae</taxon>
        <taxon>Datura</taxon>
    </lineage>
</organism>
<feature type="region of interest" description="Disordered" evidence="10">
    <location>
        <begin position="1"/>
        <end position="22"/>
    </location>
</feature>
<evidence type="ECO:0000256" key="2">
    <source>
        <dbReference type="ARBA" id="ARBA00004496"/>
    </source>
</evidence>
<feature type="compositionally biased region" description="Basic and acidic residues" evidence="10">
    <location>
        <begin position="73"/>
        <end position="82"/>
    </location>
</feature>
<keyword evidence="5" id="KW-0597">Phosphoprotein</keyword>
<evidence type="ECO:0000256" key="5">
    <source>
        <dbReference type="ARBA" id="ARBA00022553"/>
    </source>
</evidence>
<comment type="caution">
    <text evidence="12">The sequence shown here is derived from an EMBL/GenBank/DDBJ whole genome shotgun (WGS) entry which is preliminary data.</text>
</comment>